<evidence type="ECO:0000313" key="2">
    <source>
        <dbReference type="Proteomes" id="UP001055879"/>
    </source>
</evidence>
<comment type="caution">
    <text evidence="1">The sequence shown here is derived from an EMBL/GenBank/DDBJ whole genome shotgun (WGS) entry which is preliminary data.</text>
</comment>
<sequence length="150" mass="16897">MNLMKALLHYLDIRTGLAGVTNYVHSYDIVAKKWTSKCGLCDTYNIAHVNNACAFLGDGMSRIENACNFLKIVCKPLCFSTHDFGGIWEVDFSDSTLWYRRLAPSSELIVYALITVLDSVSNIDMLGFLPDFLDGKGYYIRVNRLLLPLT</sequence>
<dbReference type="Proteomes" id="UP001055879">
    <property type="component" value="Linkage Group LG08"/>
</dbReference>
<evidence type="ECO:0000313" key="1">
    <source>
        <dbReference type="EMBL" id="KAI3707394.1"/>
    </source>
</evidence>
<reference evidence="2" key="1">
    <citation type="journal article" date="2022" name="Mol. Ecol. Resour.">
        <title>The genomes of chicory, endive, great burdock and yacon provide insights into Asteraceae palaeo-polyploidization history and plant inulin production.</title>
        <authorList>
            <person name="Fan W."/>
            <person name="Wang S."/>
            <person name="Wang H."/>
            <person name="Wang A."/>
            <person name="Jiang F."/>
            <person name="Liu H."/>
            <person name="Zhao H."/>
            <person name="Xu D."/>
            <person name="Zhang Y."/>
        </authorList>
    </citation>
    <scope>NUCLEOTIDE SEQUENCE [LARGE SCALE GENOMIC DNA]</scope>
    <source>
        <strain evidence="2">cv. Niubang</strain>
    </source>
</reference>
<reference evidence="1 2" key="2">
    <citation type="journal article" date="2022" name="Mol. Ecol. Resour.">
        <title>The genomes of chicory, endive, great burdock and yacon provide insights into Asteraceae paleo-polyploidization history and plant inulin production.</title>
        <authorList>
            <person name="Fan W."/>
            <person name="Wang S."/>
            <person name="Wang H."/>
            <person name="Wang A."/>
            <person name="Jiang F."/>
            <person name="Liu H."/>
            <person name="Zhao H."/>
            <person name="Xu D."/>
            <person name="Zhang Y."/>
        </authorList>
    </citation>
    <scope>NUCLEOTIDE SEQUENCE [LARGE SCALE GENOMIC DNA]</scope>
    <source>
        <strain evidence="2">cv. Niubang</strain>
    </source>
</reference>
<keyword evidence="2" id="KW-1185">Reference proteome</keyword>
<accession>A0ACB9ACN8</accession>
<name>A0ACB9ACN8_ARCLA</name>
<protein>
    <submittedName>
        <fullName evidence="1">Uncharacterized protein</fullName>
    </submittedName>
</protein>
<proteinExistence type="predicted"/>
<gene>
    <name evidence="1" type="ORF">L6452_25862</name>
</gene>
<organism evidence="1 2">
    <name type="scientific">Arctium lappa</name>
    <name type="common">Greater burdock</name>
    <name type="synonym">Lappa major</name>
    <dbReference type="NCBI Taxonomy" id="4217"/>
    <lineage>
        <taxon>Eukaryota</taxon>
        <taxon>Viridiplantae</taxon>
        <taxon>Streptophyta</taxon>
        <taxon>Embryophyta</taxon>
        <taxon>Tracheophyta</taxon>
        <taxon>Spermatophyta</taxon>
        <taxon>Magnoliopsida</taxon>
        <taxon>eudicotyledons</taxon>
        <taxon>Gunneridae</taxon>
        <taxon>Pentapetalae</taxon>
        <taxon>asterids</taxon>
        <taxon>campanulids</taxon>
        <taxon>Asterales</taxon>
        <taxon>Asteraceae</taxon>
        <taxon>Carduoideae</taxon>
        <taxon>Cardueae</taxon>
        <taxon>Arctiinae</taxon>
        <taxon>Arctium</taxon>
    </lineage>
</organism>
<dbReference type="EMBL" id="CM042054">
    <property type="protein sequence ID" value="KAI3707394.1"/>
    <property type="molecule type" value="Genomic_DNA"/>
</dbReference>